<dbReference type="Gene3D" id="3.40.190.10">
    <property type="entry name" value="Periplasmic binding protein-like II"/>
    <property type="match status" value="2"/>
</dbReference>
<evidence type="ECO:0000256" key="3">
    <source>
        <dbReference type="ARBA" id="ARBA00022448"/>
    </source>
</evidence>
<evidence type="ECO:0000256" key="1">
    <source>
        <dbReference type="ARBA" id="ARBA00004308"/>
    </source>
</evidence>
<organism evidence="10 11">
    <name type="scientific">Ruminobacter amylophilus</name>
    <dbReference type="NCBI Taxonomy" id="867"/>
    <lineage>
        <taxon>Bacteria</taxon>
        <taxon>Pseudomonadati</taxon>
        <taxon>Pseudomonadota</taxon>
        <taxon>Gammaproteobacteria</taxon>
        <taxon>Aeromonadales</taxon>
        <taxon>Succinivibrionaceae</taxon>
        <taxon>Ruminobacter</taxon>
    </lineage>
</organism>
<evidence type="ECO:0000256" key="7">
    <source>
        <dbReference type="SAM" id="MobiDB-lite"/>
    </source>
</evidence>
<dbReference type="SUPFAM" id="SSF53850">
    <property type="entry name" value="Periplasmic binding protein-like II"/>
    <property type="match status" value="1"/>
</dbReference>
<evidence type="ECO:0000313" key="11">
    <source>
        <dbReference type="Proteomes" id="UP000243745"/>
    </source>
</evidence>
<evidence type="ECO:0000256" key="6">
    <source>
        <dbReference type="ARBA" id="ARBA00023136"/>
    </source>
</evidence>
<dbReference type="SMART" id="SM00062">
    <property type="entry name" value="PBPb"/>
    <property type="match status" value="1"/>
</dbReference>
<feature type="domain" description="Solute-binding protein family 3/N-terminal" evidence="9">
    <location>
        <begin position="59"/>
        <end position="269"/>
    </location>
</feature>
<evidence type="ECO:0000256" key="8">
    <source>
        <dbReference type="SAM" id="SignalP"/>
    </source>
</evidence>
<keyword evidence="6" id="KW-0472">Membrane</keyword>
<evidence type="ECO:0000259" key="9">
    <source>
        <dbReference type="SMART" id="SM00062"/>
    </source>
</evidence>
<gene>
    <name evidence="10" type="ORF">SAMN02910344_00384</name>
</gene>
<dbReference type="Pfam" id="PF13379">
    <property type="entry name" value="NMT1_2"/>
    <property type="match status" value="1"/>
</dbReference>
<dbReference type="InterPro" id="IPR044527">
    <property type="entry name" value="NrtA/CpmA_ABC-bd_dom"/>
</dbReference>
<keyword evidence="8" id="KW-0732">Signal</keyword>
<proteinExistence type="inferred from homology"/>
<dbReference type="Proteomes" id="UP000243745">
    <property type="component" value="Unassembled WGS sequence"/>
</dbReference>
<keyword evidence="3" id="KW-0813">Transport</keyword>
<dbReference type="PANTHER" id="PTHR30024:SF43">
    <property type="entry name" value="BLL4572 PROTEIN"/>
    <property type="match status" value="1"/>
</dbReference>
<feature type="chain" id="PRO_5025005152" evidence="8">
    <location>
        <begin position="22"/>
        <end position="334"/>
    </location>
</feature>
<evidence type="ECO:0000313" key="10">
    <source>
        <dbReference type="EMBL" id="SFP07735.1"/>
    </source>
</evidence>
<dbReference type="CDD" id="cd13553">
    <property type="entry name" value="PBP2_NrtA_CpmA_like"/>
    <property type="match status" value="1"/>
</dbReference>
<evidence type="ECO:0000256" key="2">
    <source>
        <dbReference type="ARBA" id="ARBA00010742"/>
    </source>
</evidence>
<sequence length="334" mass="36545">MIKKFYTPIAIALLAALTACGDGSTGSKEQNAAPAEAQKVENTVSKAETREHRTIKLAYLPITHSLAGFEAAETERLKKETGLDIELVKFGSWTELMDALNTGRVDAAVALVELVMKAREQGIDVYLTSLAHRDGNVIVVGNDIQSVADLKGRTFAIPHRQSSHYILLNEALAKEGVDINDITITELAPPEMPSALASGQIAGYCVAEPFGAKAVSLNIGKVLFNSKDLWPDSICCGLALSGKFLSEHPELASQLVRAVREAGLNLEHDHEHEKELAAKYFKVSKDTLDVSLQWISFDNLEIKKENYDILSEKVKKYGLSENPVPYEDIVKNVE</sequence>
<dbReference type="AlphaFoldDB" id="A0A662ZER8"/>
<evidence type="ECO:0000256" key="5">
    <source>
        <dbReference type="ARBA" id="ARBA00022519"/>
    </source>
</evidence>
<feature type="region of interest" description="Disordered" evidence="7">
    <location>
        <begin position="25"/>
        <end position="46"/>
    </location>
</feature>
<comment type="subcellular location">
    <subcellularLocation>
        <location evidence="1">Endomembrane system</location>
    </subcellularLocation>
</comment>
<evidence type="ECO:0000256" key="4">
    <source>
        <dbReference type="ARBA" id="ARBA00022475"/>
    </source>
</evidence>
<dbReference type="PROSITE" id="PS51257">
    <property type="entry name" value="PROKAR_LIPOPROTEIN"/>
    <property type="match status" value="1"/>
</dbReference>
<accession>A0A662ZER8</accession>
<keyword evidence="11" id="KW-1185">Reference proteome</keyword>
<feature type="signal peptide" evidence="8">
    <location>
        <begin position="1"/>
        <end position="21"/>
    </location>
</feature>
<dbReference type="OrthoDB" id="9815454at2"/>
<dbReference type="EMBL" id="FOXF01000004">
    <property type="protein sequence ID" value="SFP07735.1"/>
    <property type="molecule type" value="Genomic_DNA"/>
</dbReference>
<dbReference type="PANTHER" id="PTHR30024">
    <property type="entry name" value="ALIPHATIC SULFONATES-BINDING PROTEIN-RELATED"/>
    <property type="match status" value="1"/>
</dbReference>
<dbReference type="GO" id="GO:0012505">
    <property type="term" value="C:endomembrane system"/>
    <property type="evidence" value="ECO:0007669"/>
    <property type="project" value="UniProtKB-SubCell"/>
</dbReference>
<comment type="similarity">
    <text evidence="2">Belongs to the bacterial solute-binding protein SsuA/TauA family.</text>
</comment>
<dbReference type="InterPro" id="IPR001638">
    <property type="entry name" value="Solute-binding_3/MltF_N"/>
</dbReference>
<name>A0A662ZER8_9GAMM</name>
<reference evidence="10 11" key="1">
    <citation type="submission" date="2016-10" db="EMBL/GenBank/DDBJ databases">
        <authorList>
            <person name="Varghese N."/>
            <person name="Submissions S."/>
        </authorList>
    </citation>
    <scope>NUCLEOTIDE SEQUENCE [LARGE SCALE GENOMIC DNA]</scope>
    <source>
        <strain evidence="10 11">DSM 1361</strain>
    </source>
</reference>
<dbReference type="RefSeq" id="WP_093140484.1">
    <property type="nucleotide sequence ID" value="NZ_FOXF01000004.1"/>
</dbReference>
<keyword evidence="5" id="KW-0997">Cell inner membrane</keyword>
<protein>
    <submittedName>
        <fullName evidence="10">NitT/TauT family transport system substrate-binding protein</fullName>
    </submittedName>
</protein>
<keyword evidence="4" id="KW-1003">Cell membrane</keyword>